<dbReference type="SUPFAM" id="SSF57196">
    <property type="entry name" value="EGF/Laminin"/>
    <property type="match status" value="1"/>
</dbReference>
<evidence type="ECO:0008006" key="4">
    <source>
        <dbReference type="Google" id="ProtNLM"/>
    </source>
</evidence>
<dbReference type="EMBL" id="JAPWTJ010000602">
    <property type="protein sequence ID" value="KAJ8976994.1"/>
    <property type="molecule type" value="Genomic_DNA"/>
</dbReference>
<feature type="transmembrane region" description="Helical" evidence="1">
    <location>
        <begin position="7"/>
        <end position="27"/>
    </location>
</feature>
<keyword evidence="1" id="KW-1133">Transmembrane helix</keyword>
<sequence>SKYRRKVYMWKLIIFSMPFFYVSSIVYGKCNSTLCAKTGMCKNDTCVCYDGWQGSYCQFCGGKPPTLPQLSAKDEKRQPPCRLSVKISAEALAKNVADVRRKLQ</sequence>
<keyword evidence="1" id="KW-0812">Transmembrane</keyword>
<name>A0ABQ9JGF2_9CUCU</name>
<keyword evidence="3" id="KW-1185">Reference proteome</keyword>
<evidence type="ECO:0000313" key="3">
    <source>
        <dbReference type="Proteomes" id="UP001162164"/>
    </source>
</evidence>
<gene>
    <name evidence="2" type="ORF">NQ317_013995</name>
</gene>
<feature type="non-terminal residue" evidence="2">
    <location>
        <position position="1"/>
    </location>
</feature>
<organism evidence="2 3">
    <name type="scientific">Molorchus minor</name>
    <dbReference type="NCBI Taxonomy" id="1323400"/>
    <lineage>
        <taxon>Eukaryota</taxon>
        <taxon>Metazoa</taxon>
        <taxon>Ecdysozoa</taxon>
        <taxon>Arthropoda</taxon>
        <taxon>Hexapoda</taxon>
        <taxon>Insecta</taxon>
        <taxon>Pterygota</taxon>
        <taxon>Neoptera</taxon>
        <taxon>Endopterygota</taxon>
        <taxon>Coleoptera</taxon>
        <taxon>Polyphaga</taxon>
        <taxon>Cucujiformia</taxon>
        <taxon>Chrysomeloidea</taxon>
        <taxon>Cerambycidae</taxon>
        <taxon>Lamiinae</taxon>
        <taxon>Monochamini</taxon>
        <taxon>Molorchus</taxon>
    </lineage>
</organism>
<evidence type="ECO:0000313" key="2">
    <source>
        <dbReference type="EMBL" id="KAJ8976994.1"/>
    </source>
</evidence>
<reference evidence="2" key="1">
    <citation type="journal article" date="2023" name="Insect Mol. Biol.">
        <title>Genome sequencing provides insights into the evolution of gene families encoding plant cell wall-degrading enzymes in longhorned beetles.</title>
        <authorList>
            <person name="Shin N.R."/>
            <person name="Okamura Y."/>
            <person name="Kirsch R."/>
            <person name="Pauchet Y."/>
        </authorList>
    </citation>
    <scope>NUCLEOTIDE SEQUENCE</scope>
    <source>
        <strain evidence="2">MMC_N1</strain>
    </source>
</reference>
<protein>
    <recommendedName>
        <fullName evidence="4">EGF-like domain-containing protein</fullName>
    </recommendedName>
</protein>
<evidence type="ECO:0000256" key="1">
    <source>
        <dbReference type="SAM" id="Phobius"/>
    </source>
</evidence>
<dbReference type="Proteomes" id="UP001162164">
    <property type="component" value="Unassembled WGS sequence"/>
</dbReference>
<keyword evidence="1" id="KW-0472">Membrane</keyword>
<comment type="caution">
    <text evidence="2">The sequence shown here is derived from an EMBL/GenBank/DDBJ whole genome shotgun (WGS) entry which is preliminary data.</text>
</comment>
<proteinExistence type="predicted"/>
<dbReference type="Gene3D" id="2.10.25.10">
    <property type="entry name" value="Laminin"/>
    <property type="match status" value="1"/>
</dbReference>
<accession>A0ABQ9JGF2</accession>